<reference evidence="2 3" key="1">
    <citation type="submission" date="2018-03" db="EMBL/GenBank/DDBJ databases">
        <title>Cross-interface Injection: A General Nanoliter Liquid Handling Method Applied to Single Cells Genome Amplification Automated Nanoliter Liquid Handling Applied to Single Cell Multiple Displacement Amplification.</title>
        <authorList>
            <person name="Yun J."/>
            <person name="Xu P."/>
            <person name="Xu J."/>
            <person name="Dai X."/>
            <person name="Wang Y."/>
            <person name="Zheng X."/>
            <person name="Cao C."/>
            <person name="Yi Q."/>
            <person name="Zhu Y."/>
            <person name="Wang L."/>
            <person name="Dong Z."/>
            <person name="Huang Y."/>
            <person name="Huang L."/>
            <person name="Du W."/>
        </authorList>
    </citation>
    <scope>NUCLEOTIDE SEQUENCE [LARGE SCALE GENOMIC DNA]</scope>
    <source>
        <strain evidence="2 3">Z-D1-2</strain>
    </source>
</reference>
<evidence type="ECO:0000256" key="1">
    <source>
        <dbReference type="SAM" id="Phobius"/>
    </source>
</evidence>
<feature type="transmembrane region" description="Helical" evidence="1">
    <location>
        <begin position="12"/>
        <end position="31"/>
    </location>
</feature>
<dbReference type="AlphaFoldDB" id="A0A2T4DQY0"/>
<feature type="transmembrane region" description="Helical" evidence="1">
    <location>
        <begin position="93"/>
        <end position="119"/>
    </location>
</feature>
<sequence>MKEHVDNNITLAKSIGIWILLEICMIKIFELFFSNNYLLYICIPLALLYAFLIYYSFKTRAILPFWRFLASISIILFFTYFVLAVMLKYVRMVYFPGIIKFMLACAVVTISSVAVLYGLTNVLRKFTKK</sequence>
<evidence type="ECO:0000313" key="3">
    <source>
        <dbReference type="Proteomes" id="UP000240608"/>
    </source>
</evidence>
<dbReference type="EMBL" id="PYVU01000064">
    <property type="protein sequence ID" value="PTB96148.1"/>
    <property type="molecule type" value="Genomic_DNA"/>
</dbReference>
<feature type="transmembrane region" description="Helical" evidence="1">
    <location>
        <begin position="68"/>
        <end position="87"/>
    </location>
</feature>
<comment type="caution">
    <text evidence="2">The sequence shown here is derived from an EMBL/GenBank/DDBJ whole genome shotgun (WGS) entry which is preliminary data.</text>
</comment>
<gene>
    <name evidence="2" type="ORF">C9994_08600</name>
</gene>
<keyword evidence="1" id="KW-0472">Membrane</keyword>
<name>A0A2T4DQY0_9BACT</name>
<feature type="transmembrane region" description="Helical" evidence="1">
    <location>
        <begin position="37"/>
        <end position="56"/>
    </location>
</feature>
<keyword evidence="1" id="KW-0812">Transmembrane</keyword>
<protein>
    <submittedName>
        <fullName evidence="2">Uncharacterized protein</fullName>
    </submittedName>
</protein>
<proteinExistence type="predicted"/>
<keyword evidence="1" id="KW-1133">Transmembrane helix</keyword>
<accession>A0A2T4DQY0</accession>
<evidence type="ECO:0000313" key="2">
    <source>
        <dbReference type="EMBL" id="PTB96148.1"/>
    </source>
</evidence>
<organism evidence="2 3">
    <name type="scientific">Marivirga lumbricoides</name>
    <dbReference type="NCBI Taxonomy" id="1046115"/>
    <lineage>
        <taxon>Bacteria</taxon>
        <taxon>Pseudomonadati</taxon>
        <taxon>Bacteroidota</taxon>
        <taxon>Cytophagia</taxon>
        <taxon>Cytophagales</taxon>
        <taxon>Marivirgaceae</taxon>
        <taxon>Marivirga</taxon>
    </lineage>
</organism>
<dbReference type="Proteomes" id="UP000240608">
    <property type="component" value="Unassembled WGS sequence"/>
</dbReference>